<sequence length="66" mass="7446">MGAGSTGRMYLKEQYGARVQLICLRKLWRIDIRKVEAYTSDVSVATRAIREPRVVVQIASEVDHPG</sequence>
<evidence type="ECO:0000313" key="2">
    <source>
        <dbReference type="Proteomes" id="UP001151760"/>
    </source>
</evidence>
<name>A0ABQ5E9N7_9ASTR</name>
<reference evidence="1" key="1">
    <citation type="journal article" date="2022" name="Int. J. Mol. Sci.">
        <title>Draft Genome of Tanacetum Coccineum: Genomic Comparison of Closely Related Tanacetum-Family Plants.</title>
        <authorList>
            <person name="Yamashiro T."/>
            <person name="Shiraishi A."/>
            <person name="Nakayama K."/>
            <person name="Satake H."/>
        </authorList>
    </citation>
    <scope>NUCLEOTIDE SEQUENCE</scope>
</reference>
<evidence type="ECO:0000313" key="1">
    <source>
        <dbReference type="EMBL" id="GJT47576.1"/>
    </source>
</evidence>
<dbReference type="Proteomes" id="UP001151760">
    <property type="component" value="Unassembled WGS sequence"/>
</dbReference>
<organism evidence="1 2">
    <name type="scientific">Tanacetum coccineum</name>
    <dbReference type="NCBI Taxonomy" id="301880"/>
    <lineage>
        <taxon>Eukaryota</taxon>
        <taxon>Viridiplantae</taxon>
        <taxon>Streptophyta</taxon>
        <taxon>Embryophyta</taxon>
        <taxon>Tracheophyta</taxon>
        <taxon>Spermatophyta</taxon>
        <taxon>Magnoliopsida</taxon>
        <taxon>eudicotyledons</taxon>
        <taxon>Gunneridae</taxon>
        <taxon>Pentapetalae</taxon>
        <taxon>asterids</taxon>
        <taxon>campanulids</taxon>
        <taxon>Asterales</taxon>
        <taxon>Asteraceae</taxon>
        <taxon>Asteroideae</taxon>
        <taxon>Anthemideae</taxon>
        <taxon>Anthemidinae</taxon>
        <taxon>Tanacetum</taxon>
    </lineage>
</organism>
<keyword evidence="2" id="KW-1185">Reference proteome</keyword>
<reference evidence="1" key="2">
    <citation type="submission" date="2022-01" db="EMBL/GenBank/DDBJ databases">
        <authorList>
            <person name="Yamashiro T."/>
            <person name="Shiraishi A."/>
            <person name="Satake H."/>
            <person name="Nakayama K."/>
        </authorList>
    </citation>
    <scope>NUCLEOTIDE SEQUENCE</scope>
</reference>
<comment type="caution">
    <text evidence="1">The sequence shown here is derived from an EMBL/GenBank/DDBJ whole genome shotgun (WGS) entry which is preliminary data.</text>
</comment>
<accession>A0ABQ5E9N7</accession>
<proteinExistence type="predicted"/>
<gene>
    <name evidence="1" type="ORF">Tco_0956291</name>
</gene>
<protein>
    <submittedName>
        <fullName evidence="1">Uncharacterized protein</fullName>
    </submittedName>
</protein>
<dbReference type="EMBL" id="BQNB010016079">
    <property type="protein sequence ID" value="GJT47576.1"/>
    <property type="molecule type" value="Genomic_DNA"/>
</dbReference>